<dbReference type="Gene3D" id="1.10.290.10">
    <property type="entry name" value="Topoisomerase I, domain 4"/>
    <property type="match status" value="1"/>
</dbReference>
<dbReference type="InterPro" id="IPR000380">
    <property type="entry name" value="Topo_IA"/>
</dbReference>
<feature type="site" description="Interaction with DNA" evidence="10">
    <location>
        <position position="161"/>
    </location>
</feature>
<dbReference type="InterPro" id="IPR013826">
    <property type="entry name" value="Topo_IA_cen_sub3"/>
</dbReference>
<dbReference type="SMART" id="SM00436">
    <property type="entry name" value="TOP1Bc"/>
    <property type="match status" value="1"/>
</dbReference>
<dbReference type="PROSITE" id="PS00396">
    <property type="entry name" value="TOPO_IA_1"/>
    <property type="match status" value="1"/>
</dbReference>
<dbReference type="InterPro" id="IPR013824">
    <property type="entry name" value="Topo_IA_cen_sub1"/>
</dbReference>
<dbReference type="EMBL" id="PEZX01000019">
    <property type="protein sequence ID" value="PIS07068.1"/>
    <property type="molecule type" value="Genomic_DNA"/>
</dbReference>
<dbReference type="InterPro" id="IPR023405">
    <property type="entry name" value="Topo_IA_core_domain"/>
</dbReference>
<dbReference type="HAMAP" id="MF_00952">
    <property type="entry name" value="Topoisom_1_prok"/>
    <property type="match status" value="1"/>
</dbReference>
<feature type="site" description="Interaction with DNA" evidence="10">
    <location>
        <position position="33"/>
    </location>
</feature>
<comment type="subunit">
    <text evidence="10">Monomer.</text>
</comment>
<dbReference type="InterPro" id="IPR013825">
    <property type="entry name" value="Topo_IA_cen_sub2"/>
</dbReference>
<keyword evidence="6" id="KW-0460">Magnesium</keyword>
<dbReference type="AlphaFoldDB" id="A0A2M6R8Z1"/>
<dbReference type="SMART" id="SM00437">
    <property type="entry name" value="TOP1Ac"/>
    <property type="match status" value="1"/>
</dbReference>
<dbReference type="InterPro" id="IPR013498">
    <property type="entry name" value="Topo_IA_Znf"/>
</dbReference>
<dbReference type="Gene3D" id="1.10.460.10">
    <property type="entry name" value="Topoisomerase I, domain 2"/>
    <property type="match status" value="1"/>
</dbReference>
<dbReference type="PANTHER" id="PTHR42785:SF1">
    <property type="entry name" value="DNA TOPOISOMERASE"/>
    <property type="match status" value="1"/>
</dbReference>
<dbReference type="EC" id="5.6.2.1" evidence="10"/>
<dbReference type="Gene3D" id="3.30.65.10">
    <property type="entry name" value="Bacterial Topoisomerase I, domain 1"/>
    <property type="match status" value="2"/>
</dbReference>
<dbReference type="GO" id="GO:0003917">
    <property type="term" value="F:DNA topoisomerase type I (single strand cut, ATP-independent) activity"/>
    <property type="evidence" value="ECO:0007669"/>
    <property type="project" value="UniProtKB-UniRule"/>
</dbReference>
<dbReference type="InterPro" id="IPR006171">
    <property type="entry name" value="TOPRIM_dom"/>
</dbReference>
<feature type="site" description="Interaction with DNA" evidence="10">
    <location>
        <position position="157"/>
    </location>
</feature>
<evidence type="ECO:0000256" key="2">
    <source>
        <dbReference type="ARBA" id="ARBA00009446"/>
    </source>
</evidence>
<protein>
    <recommendedName>
        <fullName evidence="10">DNA topoisomerase 1</fullName>
        <ecNumber evidence="10">5.6.2.1</ecNumber>
    </recommendedName>
    <alternativeName>
        <fullName evidence="10">DNA topoisomerase I</fullName>
    </alternativeName>
</protein>
<evidence type="ECO:0000256" key="1">
    <source>
        <dbReference type="ARBA" id="ARBA00000213"/>
    </source>
</evidence>
<dbReference type="InterPro" id="IPR013497">
    <property type="entry name" value="Topo_IA_cen"/>
</dbReference>
<dbReference type="InterPro" id="IPR003601">
    <property type="entry name" value="Topo_IA_2"/>
</dbReference>
<keyword evidence="4" id="KW-0863">Zinc-finger</keyword>
<comment type="function">
    <text evidence="10">Releases the supercoiling and torsional tension of DNA, which is introduced during the DNA replication and transcription, by transiently cleaving and rejoining one strand of the DNA duplex. Introduces a single-strand break via transesterification at a target site in duplex DNA. The scissile phosphodiester is attacked by the catalytic tyrosine of the enzyme, resulting in the formation of a DNA-(5'-phosphotyrosyl)-enzyme intermediate and the expulsion of a 3'-OH DNA strand. The free DNA strand then undergoes passage around the unbroken strand, thus removing DNA supercoils. Finally, in the religation step, the DNA 3'-OH attacks the covalent intermediate to expel the active-site tyrosine and restore the DNA phosphodiester backbone.</text>
</comment>
<dbReference type="NCBIfam" id="TIGR01051">
    <property type="entry name" value="topA_bact"/>
    <property type="match status" value="1"/>
</dbReference>
<evidence type="ECO:0000256" key="8">
    <source>
        <dbReference type="ARBA" id="ARBA00023125"/>
    </source>
</evidence>
<dbReference type="InterPro" id="IPR034149">
    <property type="entry name" value="TOPRIM_TopoI"/>
</dbReference>
<keyword evidence="5" id="KW-0862">Zinc</keyword>
<evidence type="ECO:0000256" key="4">
    <source>
        <dbReference type="ARBA" id="ARBA00022771"/>
    </source>
</evidence>
<dbReference type="InterPro" id="IPR005733">
    <property type="entry name" value="TopoI_bac-type"/>
</dbReference>
<evidence type="ECO:0000256" key="7">
    <source>
        <dbReference type="ARBA" id="ARBA00023029"/>
    </source>
</evidence>
<organism evidence="13 14">
    <name type="scientific">Candidatus Berkelbacteria bacterium CG10_big_fil_rev_8_21_14_0_10_43_14</name>
    <dbReference type="NCBI Taxonomy" id="1974515"/>
    <lineage>
        <taxon>Bacteria</taxon>
        <taxon>Candidatus Berkelbacteria</taxon>
    </lineage>
</organism>
<evidence type="ECO:0000256" key="6">
    <source>
        <dbReference type="ARBA" id="ARBA00022842"/>
    </source>
</evidence>
<keyword evidence="3" id="KW-0479">Metal-binding</keyword>
<dbReference type="GO" id="GO:0008270">
    <property type="term" value="F:zinc ion binding"/>
    <property type="evidence" value="ECO:0007669"/>
    <property type="project" value="UniProtKB-KW"/>
</dbReference>
<accession>A0A2M6R8Z1</accession>
<name>A0A2M6R8Z1_9BACT</name>
<reference evidence="14" key="1">
    <citation type="submission" date="2017-09" db="EMBL/GenBank/DDBJ databases">
        <title>Depth-based differentiation of microbial function through sediment-hosted aquifers and enrichment of novel symbionts in the deep terrestrial subsurface.</title>
        <authorList>
            <person name="Probst A.J."/>
            <person name="Ladd B."/>
            <person name="Jarett J.K."/>
            <person name="Geller-Mcgrath D.E."/>
            <person name="Sieber C.M.K."/>
            <person name="Emerson J.B."/>
            <person name="Anantharaman K."/>
            <person name="Thomas B.C."/>
            <person name="Malmstrom R."/>
            <person name="Stieglmeier M."/>
            <person name="Klingl A."/>
            <person name="Woyke T."/>
            <person name="Ryan C.M."/>
            <person name="Banfield J.F."/>
        </authorList>
    </citation>
    <scope>NUCLEOTIDE SEQUENCE [LARGE SCALE GENOMIC DNA]</scope>
</reference>
<dbReference type="InterPro" id="IPR003602">
    <property type="entry name" value="Topo_IA_DNA-bd_dom"/>
</dbReference>
<dbReference type="Gene3D" id="2.70.20.10">
    <property type="entry name" value="Topoisomerase I, domain 3"/>
    <property type="match status" value="1"/>
</dbReference>
<keyword evidence="7 10" id="KW-0799">Topoisomerase</keyword>
<comment type="similarity">
    <text evidence="2 10">Belongs to the type IA topoisomerase family.</text>
</comment>
<evidence type="ECO:0000313" key="14">
    <source>
        <dbReference type="Proteomes" id="UP000231162"/>
    </source>
</evidence>
<feature type="domain" description="Topo IA-type catalytic" evidence="12">
    <location>
        <begin position="147"/>
        <end position="567"/>
    </location>
</feature>
<dbReference type="SUPFAM" id="SSF57783">
    <property type="entry name" value="Zinc beta-ribbon"/>
    <property type="match status" value="1"/>
</dbReference>
<feature type="site" description="Interaction with DNA" evidence="10">
    <location>
        <position position="312"/>
    </location>
</feature>
<evidence type="ECO:0000256" key="10">
    <source>
        <dbReference type="HAMAP-Rule" id="MF_00952"/>
    </source>
</evidence>
<evidence type="ECO:0000256" key="9">
    <source>
        <dbReference type="ARBA" id="ARBA00023235"/>
    </source>
</evidence>
<dbReference type="Pfam" id="PF01131">
    <property type="entry name" value="Topoisom_bac"/>
    <property type="match status" value="1"/>
</dbReference>
<comment type="caution">
    <text evidence="13">The sequence shown here is derived from an EMBL/GenBank/DDBJ whole genome shotgun (WGS) entry which is preliminary data.</text>
</comment>
<dbReference type="PANTHER" id="PTHR42785">
    <property type="entry name" value="DNA TOPOISOMERASE, TYPE IA, CORE"/>
    <property type="match status" value="1"/>
</dbReference>
<feature type="site" description="Interaction with DNA" evidence="10">
    <location>
        <position position="166"/>
    </location>
</feature>
<dbReference type="PROSITE" id="PS50880">
    <property type="entry name" value="TOPRIM"/>
    <property type="match status" value="1"/>
</dbReference>
<evidence type="ECO:0000256" key="3">
    <source>
        <dbReference type="ARBA" id="ARBA00022723"/>
    </source>
</evidence>
<sequence length="683" mass="76960">MSDAVVIVESPAKSKTIQGYLGAGFRVVASYGHVRDLPKNDLGVDVDHNFTPTYVIPTKARKTIAMLKKECDRASAVYLATDYDREGEAIAWHVAQAVGIQSQNPVPSATEGSKVKSQKVKKIYRITFHEITKEALKQAIEHSRDIDQNLVDAQQARRVLDRLVGYKLSPFLWKKVYKGLSAGRVQSVAVRLIVDREREIEAFTPQEYWSIVADFLAHTKSFTASLIKLDGKPIEKLTLTNTRDADAAITALKEDEYHVASLDTTHEQKYPYAPYTTSTLQQDASKRLYFSSKQTMKLAQDLYEAGLITYMRTDSTNVSTQAVNAFRKYISATYSEKYLSPKPKVFITKSKGAQEAHEAIRPTNPDTNPDTLGASWSDKHTKLYTLIWRRSIASQMADARIDRQSLVVNGKKSKSLFKTTGQKVVFDGFMKVYPIVIEEKTLPQLTVDEGVDCTKLTPEQHFTQPPGRFTEASLVKELENLGIGRPSTYVPTISTIVDRGYVRVENRTFYPNEVGCIVIDLLKEHFPNIVDATFTATMEDNLDSIADGKQSWTKPIAAFWGPFETLLAAKTKNVEKLDMTKEINEKCPTCGKQLIERLGKFGTFIACSGFPQCKYTRQIQVETGLSCPECKEGNVIERHTRKRNRLFWGCDHYPKCTYATWDNPTKLKSQNSNLKTSTQDQKI</sequence>
<gene>
    <name evidence="10" type="primary">topA</name>
    <name evidence="13" type="ORF">COT79_01245</name>
</gene>
<feature type="active site" description="O-(5'-phospho-DNA)-tyrosine intermediate" evidence="10">
    <location>
        <position position="310"/>
    </location>
</feature>
<dbReference type="PRINTS" id="PR00417">
    <property type="entry name" value="PRTPISMRASEI"/>
</dbReference>
<dbReference type="GO" id="GO:0006265">
    <property type="term" value="P:DNA topological change"/>
    <property type="evidence" value="ECO:0007669"/>
    <property type="project" value="UniProtKB-UniRule"/>
</dbReference>
<keyword evidence="9 10" id="KW-0413">Isomerase</keyword>
<keyword evidence="8 10" id="KW-0238">DNA-binding</keyword>
<comment type="catalytic activity">
    <reaction evidence="1 10">
        <text>ATP-independent breakage of single-stranded DNA, followed by passage and rejoining.</text>
        <dbReference type="EC" id="5.6.2.1"/>
    </reaction>
</comment>
<dbReference type="Pfam" id="PF01396">
    <property type="entry name" value="Zn_ribbon_Top1"/>
    <property type="match status" value="2"/>
</dbReference>
<feature type="region of interest" description="Interaction with DNA" evidence="10">
    <location>
        <begin position="181"/>
        <end position="186"/>
    </location>
</feature>
<dbReference type="PROSITE" id="PS52039">
    <property type="entry name" value="TOPO_IA_2"/>
    <property type="match status" value="1"/>
</dbReference>
<dbReference type="GO" id="GO:0005694">
    <property type="term" value="C:chromosome"/>
    <property type="evidence" value="ECO:0007669"/>
    <property type="project" value="InterPro"/>
</dbReference>
<dbReference type="SMART" id="SM00493">
    <property type="entry name" value="TOPRIM"/>
    <property type="match status" value="1"/>
</dbReference>
<feature type="site" description="Interaction with DNA" evidence="10">
    <location>
        <position position="158"/>
    </location>
</feature>
<dbReference type="InterPro" id="IPR028612">
    <property type="entry name" value="Topoisom_1_IA"/>
</dbReference>
<evidence type="ECO:0000313" key="13">
    <source>
        <dbReference type="EMBL" id="PIS07068.1"/>
    </source>
</evidence>
<evidence type="ECO:0000259" key="11">
    <source>
        <dbReference type="PROSITE" id="PS50880"/>
    </source>
</evidence>
<feature type="site" description="Interaction with DNA" evidence="10">
    <location>
        <position position="173"/>
    </location>
</feature>
<dbReference type="Gene3D" id="3.40.50.140">
    <property type="match status" value="1"/>
</dbReference>
<proteinExistence type="inferred from homology"/>
<dbReference type="CDD" id="cd00186">
    <property type="entry name" value="TOP1Ac"/>
    <property type="match status" value="1"/>
</dbReference>
<dbReference type="Pfam" id="PF01751">
    <property type="entry name" value="Toprim"/>
    <property type="match status" value="1"/>
</dbReference>
<dbReference type="GO" id="GO:0003677">
    <property type="term" value="F:DNA binding"/>
    <property type="evidence" value="ECO:0007669"/>
    <property type="project" value="UniProtKB-KW"/>
</dbReference>
<evidence type="ECO:0000256" key="5">
    <source>
        <dbReference type="ARBA" id="ARBA00022833"/>
    </source>
</evidence>
<dbReference type="CDD" id="cd03363">
    <property type="entry name" value="TOPRIM_TopoIA_TopoI"/>
    <property type="match status" value="1"/>
</dbReference>
<evidence type="ECO:0000259" key="12">
    <source>
        <dbReference type="PROSITE" id="PS52039"/>
    </source>
</evidence>
<dbReference type="Proteomes" id="UP000231162">
    <property type="component" value="Unassembled WGS sequence"/>
</dbReference>
<feature type="site" description="Interaction with DNA" evidence="10">
    <location>
        <position position="499"/>
    </location>
</feature>
<dbReference type="SUPFAM" id="SSF56712">
    <property type="entry name" value="Prokaryotic type I DNA topoisomerase"/>
    <property type="match status" value="1"/>
</dbReference>
<feature type="domain" description="Toprim" evidence="11">
    <location>
        <begin position="3"/>
        <end position="115"/>
    </location>
</feature>
<dbReference type="InterPro" id="IPR023406">
    <property type="entry name" value="Topo_IA_AS"/>
</dbReference>